<dbReference type="AlphaFoldDB" id="A0A0V0RBJ2"/>
<dbReference type="EMBL" id="JYDL01001237">
    <property type="protein sequence ID" value="KRX11851.1"/>
    <property type="molecule type" value="Genomic_DNA"/>
</dbReference>
<reference evidence="1 2" key="1">
    <citation type="submission" date="2015-01" db="EMBL/GenBank/DDBJ databases">
        <title>Evolution of Trichinella species and genotypes.</title>
        <authorList>
            <person name="Korhonen P.K."/>
            <person name="Edoardo P."/>
            <person name="Giuseppe L.R."/>
            <person name="Gasser R.B."/>
        </authorList>
    </citation>
    <scope>NUCLEOTIDE SEQUENCE [LARGE SCALE GENOMIC DNA]</scope>
    <source>
        <strain evidence="1">ISS37</strain>
    </source>
</reference>
<comment type="caution">
    <text evidence="1">The sequence shown here is derived from an EMBL/GenBank/DDBJ whole genome shotgun (WGS) entry which is preliminary data.</text>
</comment>
<organism evidence="1 2">
    <name type="scientific">Trichinella nelsoni</name>
    <dbReference type="NCBI Taxonomy" id="6336"/>
    <lineage>
        <taxon>Eukaryota</taxon>
        <taxon>Metazoa</taxon>
        <taxon>Ecdysozoa</taxon>
        <taxon>Nematoda</taxon>
        <taxon>Enoplea</taxon>
        <taxon>Dorylaimia</taxon>
        <taxon>Trichinellida</taxon>
        <taxon>Trichinellidae</taxon>
        <taxon>Trichinella</taxon>
    </lineage>
</organism>
<proteinExistence type="predicted"/>
<dbReference type="OrthoDB" id="10442220at2759"/>
<keyword evidence="2" id="KW-1185">Reference proteome</keyword>
<dbReference type="Proteomes" id="UP000054630">
    <property type="component" value="Unassembled WGS sequence"/>
</dbReference>
<accession>A0A0V0RBJ2</accession>
<name>A0A0V0RBJ2_9BILA</name>
<evidence type="ECO:0000313" key="2">
    <source>
        <dbReference type="Proteomes" id="UP000054630"/>
    </source>
</evidence>
<sequence length="43" mass="4481">MPQVRLAASSLMLEPVANTSPDDDWAVLGIALPGGCTSWTLPV</sequence>
<evidence type="ECO:0000313" key="1">
    <source>
        <dbReference type="EMBL" id="KRX11851.1"/>
    </source>
</evidence>
<gene>
    <name evidence="1" type="ORF">T07_6464</name>
</gene>
<protein>
    <submittedName>
        <fullName evidence="1">Uncharacterized protein</fullName>
    </submittedName>
</protein>